<evidence type="ECO:0000259" key="2">
    <source>
        <dbReference type="SMART" id="SM00530"/>
    </source>
</evidence>
<proteinExistence type="predicted"/>
<dbReference type="SUPFAM" id="SSF47413">
    <property type="entry name" value="lambda repressor-like DNA-binding domains"/>
    <property type="match status" value="1"/>
</dbReference>
<dbReference type="SMART" id="SM00530">
    <property type="entry name" value="HTH_XRE"/>
    <property type="match status" value="1"/>
</dbReference>
<dbReference type="Gene3D" id="1.10.260.40">
    <property type="entry name" value="lambda repressor-like DNA-binding domains"/>
    <property type="match status" value="1"/>
</dbReference>
<organism evidence="3 4">
    <name type="scientific">Streptomyces phyllanthi</name>
    <dbReference type="NCBI Taxonomy" id="1803180"/>
    <lineage>
        <taxon>Bacteria</taxon>
        <taxon>Bacillati</taxon>
        <taxon>Actinomycetota</taxon>
        <taxon>Actinomycetes</taxon>
        <taxon>Kitasatosporales</taxon>
        <taxon>Streptomycetaceae</taxon>
        <taxon>Streptomyces</taxon>
    </lineage>
</organism>
<dbReference type="RefSeq" id="WP_152791021.1">
    <property type="nucleotide sequence ID" value="NZ_VJZE01000526.1"/>
</dbReference>
<protein>
    <submittedName>
        <fullName evidence="3">Helix-turn-helix domain-containing protein</fullName>
    </submittedName>
</protein>
<sequence>MATETAEFAALLLELKERSGRSYGALSARLHVSTSTLHRYCNGTAVPHDYAPVERLAKACGAKTEELVELHRRWILADSARHREPAAAEQGANTTAADAPSEPAAAPAPEPEVEQADPEPEAAAPVEAPAASRSRSVLPRLLSRPKAVIAVAVAAVAVPAAVVAGQPAASSRHEPSAGSSKASVVVDAPRSVTPSPESSPESSPAAGGGSTSTPFHVTVLTDNWGSVCDQWFLLDQSPDTVPPPPVSQEVDGWASALGAEPAGHLRLQLTAQGTGSRPVVLHALYVRVISSRTAPKWNAYTMGTGCGGGLTPASFAIDLDAADPRPEPVPGEMGNAGTPVTDFPYKVSSNDPQVLNIDAGTVGQDVSWYLEMAWSSGGRQGTLRIDDHGRPFHTAGMRGVPRYYYGLEGKDAWVLDTSES</sequence>
<dbReference type="EMBL" id="VJZE01000526">
    <property type="protein sequence ID" value="MPY45864.1"/>
    <property type="molecule type" value="Genomic_DNA"/>
</dbReference>
<dbReference type="GO" id="GO:0003677">
    <property type="term" value="F:DNA binding"/>
    <property type="evidence" value="ECO:0007669"/>
    <property type="project" value="InterPro"/>
</dbReference>
<evidence type="ECO:0000313" key="4">
    <source>
        <dbReference type="Proteomes" id="UP000326979"/>
    </source>
</evidence>
<accession>A0A5N8WHB2</accession>
<dbReference type="OrthoDB" id="3359627at2"/>
<dbReference type="Pfam" id="PF13560">
    <property type="entry name" value="HTH_31"/>
    <property type="match status" value="1"/>
</dbReference>
<gene>
    <name evidence="3" type="ORF">FNH04_39975</name>
</gene>
<evidence type="ECO:0000313" key="3">
    <source>
        <dbReference type="EMBL" id="MPY45864.1"/>
    </source>
</evidence>
<dbReference type="Proteomes" id="UP000326979">
    <property type="component" value="Unassembled WGS sequence"/>
</dbReference>
<dbReference type="AlphaFoldDB" id="A0A5N8WHB2"/>
<comment type="caution">
    <text evidence="3">The sequence shown here is derived from an EMBL/GenBank/DDBJ whole genome shotgun (WGS) entry which is preliminary data.</text>
</comment>
<feature type="compositionally biased region" description="Low complexity" evidence="1">
    <location>
        <begin position="87"/>
        <end position="107"/>
    </location>
</feature>
<feature type="compositionally biased region" description="Acidic residues" evidence="1">
    <location>
        <begin position="111"/>
        <end position="120"/>
    </location>
</feature>
<feature type="region of interest" description="Disordered" evidence="1">
    <location>
        <begin position="82"/>
        <end position="135"/>
    </location>
</feature>
<dbReference type="InterPro" id="IPR010982">
    <property type="entry name" value="Lambda_DNA-bd_dom_sf"/>
</dbReference>
<feature type="compositionally biased region" description="Low complexity" evidence="1">
    <location>
        <begin position="193"/>
        <end position="205"/>
    </location>
</feature>
<name>A0A5N8WHB2_9ACTN</name>
<feature type="domain" description="HTH cro/C1-type" evidence="2">
    <location>
        <begin position="11"/>
        <end position="67"/>
    </location>
</feature>
<dbReference type="CDD" id="cd00093">
    <property type="entry name" value="HTH_XRE"/>
    <property type="match status" value="1"/>
</dbReference>
<feature type="compositionally biased region" description="Low complexity" evidence="1">
    <location>
        <begin position="121"/>
        <end position="135"/>
    </location>
</feature>
<dbReference type="InterPro" id="IPR001387">
    <property type="entry name" value="Cro/C1-type_HTH"/>
</dbReference>
<feature type="region of interest" description="Disordered" evidence="1">
    <location>
        <begin position="168"/>
        <end position="214"/>
    </location>
</feature>
<evidence type="ECO:0000256" key="1">
    <source>
        <dbReference type="SAM" id="MobiDB-lite"/>
    </source>
</evidence>
<reference evidence="3 4" key="1">
    <citation type="submission" date="2019-07" db="EMBL/GenBank/DDBJ databases">
        <title>New species of Amycolatopsis and Streptomyces.</title>
        <authorList>
            <person name="Duangmal K."/>
            <person name="Teo W.F.A."/>
            <person name="Lipun K."/>
        </authorList>
    </citation>
    <scope>NUCLEOTIDE SEQUENCE [LARGE SCALE GENOMIC DNA]</scope>
    <source>
        <strain evidence="3 4">TISTR 2346</strain>
    </source>
</reference>
<keyword evidence="4" id="KW-1185">Reference proteome</keyword>